<comment type="function">
    <text evidence="5 6">Structural component of flagellum, the bacterial motility apparatus. Part of the rod structure of flagellar basal body.</text>
</comment>
<dbReference type="PIRSF" id="PIRSF002889">
    <property type="entry name" value="Rod_FlgB"/>
    <property type="match status" value="1"/>
</dbReference>
<keyword evidence="4 6" id="KW-0975">Bacterial flagellum</keyword>
<evidence type="ECO:0000256" key="1">
    <source>
        <dbReference type="ARBA" id="ARBA00004117"/>
    </source>
</evidence>
<sequence>MALGDIPLFGMIKDRMHWLTERQRVLSQNVANADTPGYAARDLKEQDFGAVLNEHGPVLKPVRTNAMHIGPGGGAGRAAKVEERPDSETTPAGNSVVLEEQMIKVAETQTDYQMVTGLYSKSLGLLRTALGPRS</sequence>
<name>A0A081B9K6_9HYPH</name>
<evidence type="ECO:0000256" key="5">
    <source>
        <dbReference type="ARBA" id="ARBA00024934"/>
    </source>
</evidence>
<evidence type="ECO:0000256" key="7">
    <source>
        <dbReference type="SAM" id="MobiDB-lite"/>
    </source>
</evidence>
<dbReference type="AlphaFoldDB" id="A0A081B9K6"/>
<gene>
    <name evidence="9" type="ORF">M2A_1223</name>
</gene>
<dbReference type="GO" id="GO:0030694">
    <property type="term" value="C:bacterial-type flagellum basal body, rod"/>
    <property type="evidence" value="ECO:0007669"/>
    <property type="project" value="InterPro"/>
</dbReference>
<dbReference type="Proteomes" id="UP000028702">
    <property type="component" value="Unassembled WGS sequence"/>
</dbReference>
<evidence type="ECO:0000256" key="3">
    <source>
        <dbReference type="ARBA" id="ARBA00014376"/>
    </source>
</evidence>
<dbReference type="Pfam" id="PF00460">
    <property type="entry name" value="Flg_bb_rod"/>
    <property type="match status" value="1"/>
</dbReference>
<reference evidence="9 10" key="1">
    <citation type="submission" date="2014-07" db="EMBL/GenBank/DDBJ databases">
        <title>Tepidicaulis marinum gen. nov., sp. nov., a novel marine bacterium denitrifying nitrate to nitrous oxide strictly under microaerobic conditions.</title>
        <authorList>
            <person name="Takeuchi M."/>
            <person name="Yamagishi T."/>
            <person name="Kamagata Y."/>
            <person name="Oshima K."/>
            <person name="Hattori M."/>
            <person name="Katayama T."/>
            <person name="Hanada S."/>
            <person name="Tamaki H."/>
            <person name="Marumo K."/>
            <person name="Maeda H."/>
            <person name="Nedachi M."/>
            <person name="Iwasaki W."/>
            <person name="Suwa Y."/>
            <person name="Sakata S."/>
        </authorList>
    </citation>
    <scope>NUCLEOTIDE SEQUENCE [LARGE SCALE GENOMIC DNA]</scope>
    <source>
        <strain evidence="9 10">MA2</strain>
    </source>
</reference>
<dbReference type="GO" id="GO:0071973">
    <property type="term" value="P:bacterial-type flagellum-dependent cell motility"/>
    <property type="evidence" value="ECO:0007669"/>
    <property type="project" value="InterPro"/>
</dbReference>
<accession>A0A081B9K6</accession>
<evidence type="ECO:0000313" key="9">
    <source>
        <dbReference type="EMBL" id="GAK44724.1"/>
    </source>
</evidence>
<dbReference type="EMBL" id="BBIO01000005">
    <property type="protein sequence ID" value="GAK44724.1"/>
    <property type="molecule type" value="Genomic_DNA"/>
</dbReference>
<protein>
    <recommendedName>
        <fullName evidence="3 6">Flagellar basal body rod protein FlgB</fullName>
    </recommendedName>
</protein>
<dbReference type="InterPro" id="IPR001444">
    <property type="entry name" value="Flag_bb_rod_N"/>
</dbReference>
<evidence type="ECO:0000259" key="8">
    <source>
        <dbReference type="Pfam" id="PF00460"/>
    </source>
</evidence>
<evidence type="ECO:0000256" key="6">
    <source>
        <dbReference type="PIRNR" id="PIRNR002889"/>
    </source>
</evidence>
<keyword evidence="10" id="KW-1185">Reference proteome</keyword>
<dbReference type="STRING" id="1333998.M2A_1223"/>
<dbReference type="InterPro" id="IPR006300">
    <property type="entry name" value="FlgB"/>
</dbReference>
<feature type="domain" description="Flagellar basal body rod protein N-terminal" evidence="8">
    <location>
        <begin position="22"/>
        <end position="38"/>
    </location>
</feature>
<evidence type="ECO:0000313" key="10">
    <source>
        <dbReference type="Proteomes" id="UP000028702"/>
    </source>
</evidence>
<comment type="caution">
    <text evidence="9">The sequence shown here is derived from an EMBL/GenBank/DDBJ whole genome shotgun (WGS) entry which is preliminary data.</text>
</comment>
<organism evidence="9 10">
    <name type="scientific">Tepidicaulis marinus</name>
    <dbReference type="NCBI Taxonomy" id="1333998"/>
    <lineage>
        <taxon>Bacteria</taxon>
        <taxon>Pseudomonadati</taxon>
        <taxon>Pseudomonadota</taxon>
        <taxon>Alphaproteobacteria</taxon>
        <taxon>Hyphomicrobiales</taxon>
        <taxon>Parvibaculaceae</taxon>
        <taxon>Tepidicaulis</taxon>
    </lineage>
</organism>
<keyword evidence="9" id="KW-0282">Flagellum</keyword>
<evidence type="ECO:0000256" key="4">
    <source>
        <dbReference type="ARBA" id="ARBA00023143"/>
    </source>
</evidence>
<proteinExistence type="inferred from homology"/>
<keyword evidence="9" id="KW-0966">Cell projection</keyword>
<evidence type="ECO:0000256" key="2">
    <source>
        <dbReference type="ARBA" id="ARBA00009677"/>
    </source>
</evidence>
<comment type="subunit">
    <text evidence="6">The basal body constitutes a major portion of the flagellar organelle and consists of a number of rings mounted on a central rod.</text>
</comment>
<keyword evidence="9" id="KW-0969">Cilium</keyword>
<comment type="similarity">
    <text evidence="2 6">Belongs to the flagella basal body rod proteins family.</text>
</comment>
<dbReference type="eggNOG" id="COG1815">
    <property type="taxonomic scope" value="Bacteria"/>
</dbReference>
<comment type="subcellular location">
    <subcellularLocation>
        <location evidence="1 6">Bacterial flagellum basal body</location>
    </subcellularLocation>
</comment>
<feature type="region of interest" description="Disordered" evidence="7">
    <location>
        <begin position="63"/>
        <end position="93"/>
    </location>
</feature>